<evidence type="ECO:0000256" key="2">
    <source>
        <dbReference type="ARBA" id="ARBA00023015"/>
    </source>
</evidence>
<feature type="region of interest" description="Disordered" evidence="6">
    <location>
        <begin position="19"/>
        <end position="42"/>
    </location>
</feature>
<dbReference type="SMART" id="SM00353">
    <property type="entry name" value="HLH"/>
    <property type="match status" value="1"/>
</dbReference>
<sequence>MFPFHQRGELSFQISNYLENTSNSNSNSSNNDDNNNNNTSNIVYFDPTRVEQNASAPNTTHLNPVVVQHGRPANYRARRGRPRKPAPSNNEDQGGNDVSQRRVIHREIERQRRQEMANHFSSLRSLLPMEYIRGKRSTCDHLTEAARYIKDLEKNINELQQRKERLKGSSSSSRNNLHGDGGYQCSSSGTSYRSDCNVSIHMLSGAMDIEINARVGEEDVFPLSRALHVLIQEGLNVVDCVSSKVNQRWIYVIRCEVSDEISIDSSQLQHKLMSEIDSSDDP</sequence>
<gene>
    <name evidence="8" type="ORF">Cgig2_025537</name>
</gene>
<dbReference type="GO" id="GO:0046983">
    <property type="term" value="F:protein dimerization activity"/>
    <property type="evidence" value="ECO:0007669"/>
    <property type="project" value="InterPro"/>
</dbReference>
<dbReference type="GO" id="GO:0000981">
    <property type="term" value="F:DNA-binding transcription factor activity, RNA polymerase II-specific"/>
    <property type="evidence" value="ECO:0007669"/>
    <property type="project" value="TreeGrafter"/>
</dbReference>
<evidence type="ECO:0000259" key="7">
    <source>
        <dbReference type="PROSITE" id="PS50888"/>
    </source>
</evidence>
<dbReference type="PROSITE" id="PS50888">
    <property type="entry name" value="BHLH"/>
    <property type="match status" value="1"/>
</dbReference>
<name>A0A9Q1KBX7_9CARY</name>
<dbReference type="PANTHER" id="PTHR13935">
    <property type="entry name" value="ACHAETE-SCUTE TRANSCRIPTION FACTOR-RELATED"/>
    <property type="match status" value="1"/>
</dbReference>
<keyword evidence="5" id="KW-0539">Nucleus</keyword>
<keyword evidence="2" id="KW-0805">Transcription regulation</keyword>
<comment type="caution">
    <text evidence="8">The sequence shown here is derived from an EMBL/GenBank/DDBJ whole genome shotgun (WGS) entry which is preliminary data.</text>
</comment>
<evidence type="ECO:0000313" key="9">
    <source>
        <dbReference type="Proteomes" id="UP001153076"/>
    </source>
</evidence>
<dbReference type="InterPro" id="IPR036638">
    <property type="entry name" value="HLH_DNA-bd_sf"/>
</dbReference>
<keyword evidence="3" id="KW-0238">DNA-binding</keyword>
<accession>A0A9Q1KBX7</accession>
<feature type="domain" description="BHLH" evidence="7">
    <location>
        <begin position="100"/>
        <end position="152"/>
    </location>
</feature>
<dbReference type="SUPFAM" id="SSF47459">
    <property type="entry name" value="HLH, helix-loop-helix DNA-binding domain"/>
    <property type="match status" value="1"/>
</dbReference>
<dbReference type="Proteomes" id="UP001153076">
    <property type="component" value="Unassembled WGS sequence"/>
</dbReference>
<evidence type="ECO:0000313" key="8">
    <source>
        <dbReference type="EMBL" id="KAJ8440058.1"/>
    </source>
</evidence>
<feature type="region of interest" description="Disordered" evidence="6">
    <location>
        <begin position="161"/>
        <end position="190"/>
    </location>
</feature>
<comment type="subcellular location">
    <subcellularLocation>
        <location evidence="1">Nucleus</location>
    </subcellularLocation>
</comment>
<dbReference type="CDD" id="cd18914">
    <property type="entry name" value="bHLH_AtORG2_like"/>
    <property type="match status" value="1"/>
</dbReference>
<evidence type="ECO:0000256" key="3">
    <source>
        <dbReference type="ARBA" id="ARBA00023125"/>
    </source>
</evidence>
<dbReference type="GO" id="GO:0090575">
    <property type="term" value="C:RNA polymerase II transcription regulator complex"/>
    <property type="evidence" value="ECO:0007669"/>
    <property type="project" value="TreeGrafter"/>
</dbReference>
<feature type="compositionally biased region" description="Low complexity" evidence="6">
    <location>
        <begin position="20"/>
        <end position="41"/>
    </location>
</feature>
<reference evidence="8" key="1">
    <citation type="submission" date="2022-04" db="EMBL/GenBank/DDBJ databases">
        <title>Carnegiea gigantea Genome sequencing and assembly v2.</title>
        <authorList>
            <person name="Copetti D."/>
            <person name="Sanderson M.J."/>
            <person name="Burquez A."/>
            <person name="Wojciechowski M.F."/>
        </authorList>
    </citation>
    <scope>NUCLEOTIDE SEQUENCE</scope>
    <source>
        <strain evidence="8">SGP5-SGP5p</strain>
        <tissue evidence="8">Aerial part</tissue>
    </source>
</reference>
<evidence type="ECO:0000256" key="1">
    <source>
        <dbReference type="ARBA" id="ARBA00004123"/>
    </source>
</evidence>
<organism evidence="8 9">
    <name type="scientific">Carnegiea gigantea</name>
    <dbReference type="NCBI Taxonomy" id="171969"/>
    <lineage>
        <taxon>Eukaryota</taxon>
        <taxon>Viridiplantae</taxon>
        <taxon>Streptophyta</taxon>
        <taxon>Embryophyta</taxon>
        <taxon>Tracheophyta</taxon>
        <taxon>Spermatophyta</taxon>
        <taxon>Magnoliopsida</taxon>
        <taxon>eudicotyledons</taxon>
        <taxon>Gunneridae</taxon>
        <taxon>Pentapetalae</taxon>
        <taxon>Caryophyllales</taxon>
        <taxon>Cactineae</taxon>
        <taxon>Cactaceae</taxon>
        <taxon>Cactoideae</taxon>
        <taxon>Echinocereeae</taxon>
        <taxon>Carnegiea</taxon>
    </lineage>
</organism>
<dbReference type="Gene3D" id="4.10.280.10">
    <property type="entry name" value="Helix-loop-helix DNA-binding domain"/>
    <property type="match status" value="1"/>
</dbReference>
<feature type="compositionally biased region" description="Polar residues" evidence="6">
    <location>
        <begin position="88"/>
        <end position="98"/>
    </location>
</feature>
<keyword evidence="9" id="KW-1185">Reference proteome</keyword>
<feature type="region of interest" description="Disordered" evidence="6">
    <location>
        <begin position="54"/>
        <end position="102"/>
    </location>
</feature>
<keyword evidence="4" id="KW-0804">Transcription</keyword>
<dbReference type="EMBL" id="JAKOGI010000200">
    <property type="protein sequence ID" value="KAJ8440058.1"/>
    <property type="molecule type" value="Genomic_DNA"/>
</dbReference>
<proteinExistence type="predicted"/>
<dbReference type="OrthoDB" id="1935281at2759"/>
<dbReference type="AlphaFoldDB" id="A0A9Q1KBX7"/>
<dbReference type="InterPro" id="IPR015660">
    <property type="entry name" value="MASH1/Ascl1a-like"/>
</dbReference>
<evidence type="ECO:0000256" key="4">
    <source>
        <dbReference type="ARBA" id="ARBA00023163"/>
    </source>
</evidence>
<dbReference type="Pfam" id="PF00010">
    <property type="entry name" value="HLH"/>
    <property type="match status" value="1"/>
</dbReference>
<dbReference type="GO" id="GO:0000977">
    <property type="term" value="F:RNA polymerase II transcription regulatory region sequence-specific DNA binding"/>
    <property type="evidence" value="ECO:0007669"/>
    <property type="project" value="TreeGrafter"/>
</dbReference>
<evidence type="ECO:0000256" key="5">
    <source>
        <dbReference type="ARBA" id="ARBA00023242"/>
    </source>
</evidence>
<evidence type="ECO:0000256" key="6">
    <source>
        <dbReference type="SAM" id="MobiDB-lite"/>
    </source>
</evidence>
<dbReference type="PANTHER" id="PTHR13935:SF106">
    <property type="entry name" value="ACHAETE-SCUTE COMPLEX PROTEIN T5-RELATED"/>
    <property type="match status" value="1"/>
</dbReference>
<protein>
    <recommendedName>
        <fullName evidence="7">BHLH domain-containing protein</fullName>
    </recommendedName>
</protein>
<dbReference type="InterPro" id="IPR011598">
    <property type="entry name" value="bHLH_dom"/>
</dbReference>